<feature type="chain" id="PRO_5043930928" description="Endoplasmic reticulum lectin 1" evidence="9">
    <location>
        <begin position="22"/>
        <end position="511"/>
    </location>
</feature>
<accession>A0AAU9XW22</accession>
<comment type="subcellular location">
    <subcellularLocation>
        <location evidence="1">Endoplasmic reticulum</location>
    </subcellularLocation>
</comment>
<feature type="signal peptide" evidence="9">
    <location>
        <begin position="1"/>
        <end position="21"/>
    </location>
</feature>
<dbReference type="AlphaFoldDB" id="A0AAU9XW22"/>
<comment type="caution">
    <text evidence="11">The sequence shown here is derived from an EMBL/GenBank/DDBJ whole genome shotgun (WGS) entry which is preliminary data.</text>
</comment>
<dbReference type="Proteomes" id="UP001159428">
    <property type="component" value="Unassembled WGS sequence"/>
</dbReference>
<reference evidence="11 12" key="1">
    <citation type="submission" date="2022-05" db="EMBL/GenBank/DDBJ databases">
        <authorList>
            <consortium name="Genoscope - CEA"/>
            <person name="William W."/>
        </authorList>
    </citation>
    <scope>NUCLEOTIDE SEQUENCE [LARGE SCALE GENOMIC DNA]</scope>
</reference>
<evidence type="ECO:0000313" key="12">
    <source>
        <dbReference type="Proteomes" id="UP001159428"/>
    </source>
</evidence>
<protein>
    <recommendedName>
        <fullName evidence="6">Endoplasmic reticulum lectin 1</fullName>
    </recommendedName>
    <alternativeName>
        <fullName evidence="7">ER lectin</fullName>
    </alternativeName>
</protein>
<dbReference type="GO" id="GO:0030970">
    <property type="term" value="P:retrograde protein transport, ER to cytosol"/>
    <property type="evidence" value="ECO:0007669"/>
    <property type="project" value="TreeGrafter"/>
</dbReference>
<dbReference type="InterPro" id="IPR012913">
    <property type="entry name" value="OS9-like_dom"/>
</dbReference>
<evidence type="ECO:0000256" key="3">
    <source>
        <dbReference type="ARBA" id="ARBA00022824"/>
    </source>
</evidence>
<dbReference type="PANTHER" id="PTHR15414:SF0">
    <property type="entry name" value="ENDOPLASMIC RETICULUM LECTIN 1"/>
    <property type="match status" value="1"/>
</dbReference>
<keyword evidence="3" id="KW-0256">Endoplasmic reticulum</keyword>
<gene>
    <name evidence="11" type="ORF">PMEA_00032130</name>
</gene>
<feature type="domain" description="MRH" evidence="10">
    <location>
        <begin position="102"/>
        <end position="303"/>
    </location>
</feature>
<dbReference type="EMBL" id="CALNXJ010000072">
    <property type="protein sequence ID" value="CAH3159516.1"/>
    <property type="molecule type" value="Genomic_DNA"/>
</dbReference>
<keyword evidence="4" id="KW-1015">Disulfide bond</keyword>
<evidence type="ECO:0000256" key="4">
    <source>
        <dbReference type="ARBA" id="ARBA00023157"/>
    </source>
</evidence>
<feature type="domain" description="MRH" evidence="10">
    <location>
        <begin position="379"/>
        <end position="496"/>
    </location>
</feature>
<evidence type="ECO:0000256" key="6">
    <source>
        <dbReference type="ARBA" id="ARBA00041108"/>
    </source>
</evidence>
<organism evidence="11 12">
    <name type="scientific">Pocillopora meandrina</name>
    <dbReference type="NCBI Taxonomy" id="46732"/>
    <lineage>
        <taxon>Eukaryota</taxon>
        <taxon>Metazoa</taxon>
        <taxon>Cnidaria</taxon>
        <taxon>Anthozoa</taxon>
        <taxon>Hexacorallia</taxon>
        <taxon>Scleractinia</taxon>
        <taxon>Astrocoeniina</taxon>
        <taxon>Pocilloporidae</taxon>
        <taxon>Pocillopora</taxon>
    </lineage>
</organism>
<comment type="function">
    <text evidence="5">Probable lectin that binds selectively to improperly folded lumenal proteins. May function in endoplasmic reticulum quality control and endoplasmic reticulum-associated degradation (ERAD) of both non-glycosylated proteins and glycoproteins.</text>
</comment>
<dbReference type="InterPro" id="IPR045149">
    <property type="entry name" value="OS-9-like"/>
</dbReference>
<dbReference type="SUPFAM" id="SSF50911">
    <property type="entry name" value="Mannose 6-phosphate receptor domain"/>
    <property type="match status" value="2"/>
</dbReference>
<keyword evidence="2 9" id="KW-0732">Signal</keyword>
<dbReference type="Gene3D" id="2.70.130.10">
    <property type="entry name" value="Mannose-6-phosphate receptor binding domain"/>
    <property type="match status" value="2"/>
</dbReference>
<evidence type="ECO:0000259" key="10">
    <source>
        <dbReference type="PROSITE" id="PS51914"/>
    </source>
</evidence>
<name>A0AAU9XW22_9CNID</name>
<feature type="region of interest" description="Disordered" evidence="8">
    <location>
        <begin position="151"/>
        <end position="172"/>
    </location>
</feature>
<dbReference type="InterPro" id="IPR009011">
    <property type="entry name" value="Man6P_isomerase_rcpt-bd_dom_sf"/>
</dbReference>
<evidence type="ECO:0000256" key="7">
    <source>
        <dbReference type="ARBA" id="ARBA00041661"/>
    </source>
</evidence>
<proteinExistence type="predicted"/>
<dbReference type="PANTHER" id="PTHR15414">
    <property type="entry name" value="OS-9-RELATED"/>
    <property type="match status" value="1"/>
</dbReference>
<sequence length="511" mass="58300">MRQRTQTSVISLVFLFICVRCFNPFDEGQYDINWGGPVSLREGQVTTNGEDFLSSRESVVMITKDNEKYRCILPKDETLNEKKYLYNEPDPEILLESLLRRGECSYRLDSYWTYELCHGRHVKQFHELKAGVQDSKVQEYYLGKLEPKILDKKSSGDPKPLDSPPMEAEDPSKIIPTRKINGQVFPYYKVIMDNGTACDLLGNKPRTTNIIYMCAPRSSNESKKAEVHESTLSTQVTPLSNRNRSQKIANQTVPKNAQLKMKTTKYIPITKHQLASTKVIISVKEIHTCHYEVEVFTPLICANPAYSYREKPVHHISCHSMEGSPDEPRSYSELMEEKFSVEGFLPPEDDDKSPVPADEHRKILPQPDNLLTASFLSGDYCLVGGGSGWWKYEFCYGKQVTQFHQEANGPRINILLGKWVENAHISWKKDKWAGDGYIDHFYSGGDVCDLTGKPRSVIVRLKCKESTHLQEVALSLTEPSTCEYILRVESPIICPLLEKMDEHGLFVVENL</sequence>
<dbReference type="GO" id="GO:0030968">
    <property type="term" value="P:endoplasmic reticulum unfolded protein response"/>
    <property type="evidence" value="ECO:0007669"/>
    <property type="project" value="InterPro"/>
</dbReference>
<keyword evidence="12" id="KW-1185">Reference proteome</keyword>
<evidence type="ECO:0000313" key="11">
    <source>
        <dbReference type="EMBL" id="CAH3159516.1"/>
    </source>
</evidence>
<evidence type="ECO:0000256" key="8">
    <source>
        <dbReference type="SAM" id="MobiDB-lite"/>
    </source>
</evidence>
<dbReference type="FunFam" id="2.70.130.10:FF:000001">
    <property type="entry name" value="Endoplasmic reticulum lectin 1"/>
    <property type="match status" value="1"/>
</dbReference>
<evidence type="ECO:0000256" key="9">
    <source>
        <dbReference type="SAM" id="SignalP"/>
    </source>
</evidence>
<dbReference type="InterPro" id="IPR044865">
    <property type="entry name" value="MRH_dom"/>
</dbReference>
<dbReference type="GO" id="GO:0005788">
    <property type="term" value="C:endoplasmic reticulum lumen"/>
    <property type="evidence" value="ECO:0007669"/>
    <property type="project" value="TreeGrafter"/>
</dbReference>
<dbReference type="Pfam" id="PF07915">
    <property type="entry name" value="PRKCSH"/>
    <property type="match status" value="2"/>
</dbReference>
<evidence type="ECO:0000256" key="5">
    <source>
        <dbReference type="ARBA" id="ARBA00037585"/>
    </source>
</evidence>
<evidence type="ECO:0000256" key="1">
    <source>
        <dbReference type="ARBA" id="ARBA00004240"/>
    </source>
</evidence>
<dbReference type="PROSITE" id="PS51914">
    <property type="entry name" value="MRH"/>
    <property type="match status" value="2"/>
</dbReference>
<evidence type="ECO:0000256" key="2">
    <source>
        <dbReference type="ARBA" id="ARBA00022729"/>
    </source>
</evidence>
<feature type="compositionally biased region" description="Basic and acidic residues" evidence="8">
    <location>
        <begin position="151"/>
        <end position="160"/>
    </location>
</feature>